<feature type="transmembrane region" description="Helical" evidence="17">
    <location>
        <begin position="131"/>
        <end position="150"/>
    </location>
</feature>
<keyword evidence="7 17" id="KW-0679">Respiratory chain</keyword>
<evidence type="ECO:0000313" key="19">
    <source>
        <dbReference type="EMBL" id="AIA58099.1"/>
    </source>
</evidence>
<sequence>MSVLFMIICLSFFFYPLMLLINLNFLVVFFIYNFNFNDLLWVECSFILDKISLALFMLSLMIWLVMMMSEFSKWNNKFMEFIFMILLLSVGLVFMVSEYLTFYMMFEITLIPMLVYIVLGGGSFDRVEAGIYMLLYTLLVSFPLMLNIFMNMGVLGSMFMFFEGGVSNNLSIYLFIMLSFMVKLPMYMFHLWLPKAHVEASVSGSMLLAGIMLKMGGYGILRFMYSLKVLFVCYSFIFISLSLFGSMLASLESLRFLDMKILVAYSSIVHMGVMLVGILSMSMLGLLGGLMLMISHGICSSGLFGVVNLIYERSGTRSLFFNKGGLLLSSNLLFFWFILCINNMSSPPSLNLFSELFIMGGFMYLFINMIVFLVMIMFFGGVYSIYLFSFSQYGKFSYNFYFKENFSVCDFFLMLKHIFPLNLMFLMMDLYIYSNFINVFVTFFFDMKFK</sequence>
<evidence type="ECO:0000256" key="14">
    <source>
        <dbReference type="ARBA" id="ARBA00023128"/>
    </source>
</evidence>
<feature type="transmembrane region" description="Helical" evidence="17">
    <location>
        <begin position="290"/>
        <end position="311"/>
    </location>
</feature>
<dbReference type="GO" id="GO:0003954">
    <property type="term" value="F:NADH dehydrogenase activity"/>
    <property type="evidence" value="ECO:0007669"/>
    <property type="project" value="TreeGrafter"/>
</dbReference>
<feature type="transmembrane region" description="Helical" evidence="17">
    <location>
        <begin position="12"/>
        <end position="34"/>
    </location>
</feature>
<feature type="transmembrane region" description="Helical" evidence="17">
    <location>
        <begin position="425"/>
        <end position="445"/>
    </location>
</feature>
<comment type="subcellular location">
    <subcellularLocation>
        <location evidence="2 17">Mitochondrion membrane</location>
        <topology evidence="2 17">Multi-pass membrane protein</topology>
    </subcellularLocation>
</comment>
<evidence type="ECO:0000256" key="13">
    <source>
        <dbReference type="ARBA" id="ARBA00023075"/>
    </source>
</evidence>
<dbReference type="EMBL" id="KJ570858">
    <property type="protein sequence ID" value="AIA58099.1"/>
    <property type="molecule type" value="Genomic_DNA"/>
</dbReference>
<feature type="transmembrane region" description="Helical" evidence="17">
    <location>
        <begin position="364"/>
        <end position="388"/>
    </location>
</feature>
<feature type="transmembrane region" description="Helical" evidence="17">
    <location>
        <begin position="323"/>
        <end position="344"/>
    </location>
</feature>
<organism evidence="19">
    <name type="scientific">Ceraphron sp. MM-2014</name>
    <dbReference type="NCBI Taxonomy" id="1502696"/>
    <lineage>
        <taxon>Eukaryota</taxon>
        <taxon>Metazoa</taxon>
        <taxon>Ecdysozoa</taxon>
        <taxon>Arthropoda</taxon>
        <taxon>Hexapoda</taxon>
        <taxon>Insecta</taxon>
        <taxon>Pterygota</taxon>
        <taxon>Neoptera</taxon>
        <taxon>Endopterygota</taxon>
        <taxon>Hymenoptera</taxon>
        <taxon>Apocrita</taxon>
        <taxon>Ceraphronoidea</taxon>
        <taxon>Ceraphronidae</taxon>
        <taxon>Ceraphron</taxon>
    </lineage>
</organism>
<evidence type="ECO:0000259" key="18">
    <source>
        <dbReference type="Pfam" id="PF00361"/>
    </source>
</evidence>
<dbReference type="AlphaFoldDB" id="A0A096XL11"/>
<feature type="transmembrane region" description="Helical" evidence="17">
    <location>
        <begin position="261"/>
        <end position="284"/>
    </location>
</feature>
<dbReference type="InterPro" id="IPR001750">
    <property type="entry name" value="ND/Mrp_TM"/>
</dbReference>
<comment type="similarity">
    <text evidence="3 17">Belongs to the complex I subunit 4 family.</text>
</comment>
<keyword evidence="6 17" id="KW-0813">Transport</keyword>
<dbReference type="PANTHER" id="PTHR43507">
    <property type="entry name" value="NADH-UBIQUINONE OXIDOREDUCTASE CHAIN 4"/>
    <property type="match status" value="1"/>
</dbReference>
<feature type="transmembrane region" description="Helical" evidence="17">
    <location>
        <begin position="205"/>
        <end position="223"/>
    </location>
</feature>
<evidence type="ECO:0000256" key="3">
    <source>
        <dbReference type="ARBA" id="ARBA00009025"/>
    </source>
</evidence>
<evidence type="ECO:0000256" key="9">
    <source>
        <dbReference type="ARBA" id="ARBA00022967"/>
    </source>
</evidence>
<evidence type="ECO:0000256" key="2">
    <source>
        <dbReference type="ARBA" id="ARBA00004225"/>
    </source>
</evidence>
<protein>
    <recommendedName>
        <fullName evidence="5 17">NADH-ubiquinone oxidoreductase chain 4</fullName>
        <ecNumber evidence="4 17">7.1.1.2</ecNumber>
    </recommendedName>
</protein>
<dbReference type="PANTHER" id="PTHR43507:SF20">
    <property type="entry name" value="NADH-UBIQUINONE OXIDOREDUCTASE CHAIN 4"/>
    <property type="match status" value="1"/>
</dbReference>
<dbReference type="EC" id="7.1.1.2" evidence="4 17"/>
<geneLocation type="mitochondrion" evidence="19"/>
<keyword evidence="13 17" id="KW-0830">Ubiquinone</keyword>
<keyword evidence="11 17" id="KW-1133">Transmembrane helix</keyword>
<keyword evidence="9" id="KW-1278">Translocase</keyword>
<accession>A0A096XL11</accession>
<feature type="transmembrane region" description="Helical" evidence="17">
    <location>
        <begin position="229"/>
        <end position="249"/>
    </location>
</feature>
<dbReference type="InterPro" id="IPR003918">
    <property type="entry name" value="NADH_UbQ_OxRdtase"/>
</dbReference>
<comment type="catalytic activity">
    <reaction evidence="16 17">
        <text>a ubiquinone + NADH + 5 H(+)(in) = a ubiquinol + NAD(+) + 4 H(+)(out)</text>
        <dbReference type="Rhea" id="RHEA:29091"/>
        <dbReference type="Rhea" id="RHEA-COMP:9565"/>
        <dbReference type="Rhea" id="RHEA-COMP:9566"/>
        <dbReference type="ChEBI" id="CHEBI:15378"/>
        <dbReference type="ChEBI" id="CHEBI:16389"/>
        <dbReference type="ChEBI" id="CHEBI:17976"/>
        <dbReference type="ChEBI" id="CHEBI:57540"/>
        <dbReference type="ChEBI" id="CHEBI:57945"/>
        <dbReference type="EC" id="7.1.1.2"/>
    </reaction>
</comment>
<gene>
    <name evidence="19" type="primary">ND4</name>
</gene>
<dbReference type="GO" id="GO:0008137">
    <property type="term" value="F:NADH dehydrogenase (ubiquinone) activity"/>
    <property type="evidence" value="ECO:0007669"/>
    <property type="project" value="UniProtKB-UniRule"/>
</dbReference>
<comment type="function">
    <text evidence="17">Core subunit of the mitochondrial membrane respiratory chain NADH dehydrogenase (Complex I) which catalyzes electron transfer from NADH through the respiratory chain, using ubiquinone as an electron acceptor. Essential for the catalytic activity and assembly of complex I.</text>
</comment>
<evidence type="ECO:0000256" key="10">
    <source>
        <dbReference type="ARBA" id="ARBA00022982"/>
    </source>
</evidence>
<evidence type="ECO:0000256" key="11">
    <source>
        <dbReference type="ARBA" id="ARBA00022989"/>
    </source>
</evidence>
<evidence type="ECO:0000256" key="12">
    <source>
        <dbReference type="ARBA" id="ARBA00023027"/>
    </source>
</evidence>
<feature type="transmembrane region" description="Helical" evidence="17">
    <location>
        <begin position="170"/>
        <end position="193"/>
    </location>
</feature>
<keyword evidence="10 17" id="KW-0249">Electron transport</keyword>
<evidence type="ECO:0000256" key="16">
    <source>
        <dbReference type="ARBA" id="ARBA00049551"/>
    </source>
</evidence>
<evidence type="ECO:0000256" key="1">
    <source>
        <dbReference type="ARBA" id="ARBA00003257"/>
    </source>
</evidence>
<evidence type="ECO:0000256" key="6">
    <source>
        <dbReference type="ARBA" id="ARBA00022448"/>
    </source>
</evidence>
<evidence type="ECO:0000256" key="5">
    <source>
        <dbReference type="ARBA" id="ARBA00021006"/>
    </source>
</evidence>
<feature type="transmembrane region" description="Helical" evidence="17">
    <location>
        <begin position="102"/>
        <end position="119"/>
    </location>
</feature>
<evidence type="ECO:0000256" key="4">
    <source>
        <dbReference type="ARBA" id="ARBA00012944"/>
    </source>
</evidence>
<proteinExistence type="inferred from homology"/>
<dbReference type="GO" id="GO:0031966">
    <property type="term" value="C:mitochondrial membrane"/>
    <property type="evidence" value="ECO:0007669"/>
    <property type="project" value="UniProtKB-SubCell"/>
</dbReference>
<reference evidence="19" key="1">
    <citation type="journal article" date="2014" name="Genome Biol. Evol.">
        <title>Evolutionary dynamics of the mitochondrial genome in the evaniomorpha (hymenoptera)?a group with an intermediate rate of gene rearrangement.</title>
        <authorList>
            <person name="Mao M."/>
            <person name="Gibson T."/>
            <person name="Dowton M."/>
        </authorList>
    </citation>
    <scope>NUCLEOTIDE SEQUENCE</scope>
</reference>
<dbReference type="GO" id="GO:0015990">
    <property type="term" value="P:electron transport coupled proton transport"/>
    <property type="evidence" value="ECO:0007669"/>
    <property type="project" value="TreeGrafter"/>
</dbReference>
<name>A0A096XL11_9HYME</name>
<comment type="function">
    <text evidence="1">Core subunit of the mitochondrial membrane respiratory chain NADH dehydrogenase (Complex I) that is believed to belong to the minimal assembly required for catalysis. Complex I functions in the transfer of electrons from NADH to the respiratory chain. The immediate electron acceptor for the enzyme is believed to be ubiquinone.</text>
</comment>
<feature type="transmembrane region" description="Helical" evidence="17">
    <location>
        <begin position="46"/>
        <end position="66"/>
    </location>
</feature>
<evidence type="ECO:0000256" key="15">
    <source>
        <dbReference type="ARBA" id="ARBA00023136"/>
    </source>
</evidence>
<feature type="domain" description="NADH:quinone oxidoreductase/Mrp antiporter transmembrane" evidence="18">
    <location>
        <begin position="98"/>
        <end position="376"/>
    </location>
</feature>
<keyword evidence="15 17" id="KW-0472">Membrane</keyword>
<evidence type="ECO:0000256" key="8">
    <source>
        <dbReference type="ARBA" id="ARBA00022692"/>
    </source>
</evidence>
<evidence type="ECO:0000256" key="7">
    <source>
        <dbReference type="ARBA" id="ARBA00022660"/>
    </source>
</evidence>
<feature type="transmembrane region" description="Helical" evidence="17">
    <location>
        <begin position="78"/>
        <end position="96"/>
    </location>
</feature>
<dbReference type="PRINTS" id="PR01437">
    <property type="entry name" value="NUOXDRDTASE4"/>
</dbReference>
<evidence type="ECO:0000256" key="17">
    <source>
        <dbReference type="RuleBase" id="RU003297"/>
    </source>
</evidence>
<dbReference type="Pfam" id="PF00361">
    <property type="entry name" value="Proton_antipo_M"/>
    <property type="match status" value="1"/>
</dbReference>
<keyword evidence="12 17" id="KW-0520">NAD</keyword>
<dbReference type="GO" id="GO:0048039">
    <property type="term" value="F:ubiquinone binding"/>
    <property type="evidence" value="ECO:0007669"/>
    <property type="project" value="TreeGrafter"/>
</dbReference>
<dbReference type="GO" id="GO:0042773">
    <property type="term" value="P:ATP synthesis coupled electron transport"/>
    <property type="evidence" value="ECO:0007669"/>
    <property type="project" value="InterPro"/>
</dbReference>
<keyword evidence="14 17" id="KW-0496">Mitochondrion</keyword>
<keyword evidence="8 17" id="KW-0812">Transmembrane</keyword>